<dbReference type="EMBL" id="BMAT01000887">
    <property type="protein sequence ID" value="GFR75207.1"/>
    <property type="molecule type" value="Genomic_DNA"/>
</dbReference>
<evidence type="ECO:0000256" key="1">
    <source>
        <dbReference type="ARBA" id="ARBA00022734"/>
    </source>
</evidence>
<dbReference type="Gene3D" id="2.60.120.200">
    <property type="match status" value="1"/>
</dbReference>
<gene>
    <name evidence="4" type="ORF">ElyMa_000449400</name>
</gene>
<keyword evidence="5" id="KW-1185">Reference proteome</keyword>
<keyword evidence="1 2" id="KW-0430">Lectin</keyword>
<sequence>MTAIRFNERSVVSNSFIGYWGGENRYTPHFNFQQGQELNVFCVVNSQRYELYLDRVMFKQFPHRLPIDKISEFSLGGATSKIISFSR</sequence>
<proteinExistence type="predicted"/>
<comment type="caution">
    <text evidence="4">The sequence shown here is derived from an EMBL/GenBank/DDBJ whole genome shotgun (WGS) entry which is preliminary data.</text>
</comment>
<name>A0AAV4FPF3_9GAST</name>
<reference evidence="4 5" key="1">
    <citation type="journal article" date="2021" name="Elife">
        <title>Chloroplast acquisition without the gene transfer in kleptoplastic sea slugs, Plakobranchus ocellatus.</title>
        <authorList>
            <person name="Maeda T."/>
            <person name="Takahashi S."/>
            <person name="Yoshida T."/>
            <person name="Shimamura S."/>
            <person name="Takaki Y."/>
            <person name="Nagai Y."/>
            <person name="Toyoda A."/>
            <person name="Suzuki Y."/>
            <person name="Arimoto A."/>
            <person name="Ishii H."/>
            <person name="Satoh N."/>
            <person name="Nishiyama T."/>
            <person name="Hasebe M."/>
            <person name="Maruyama T."/>
            <person name="Minagawa J."/>
            <person name="Obokata J."/>
            <person name="Shigenobu S."/>
        </authorList>
    </citation>
    <scope>NUCLEOTIDE SEQUENCE [LARGE SCALE GENOMIC DNA]</scope>
</reference>
<evidence type="ECO:0000256" key="2">
    <source>
        <dbReference type="RuleBase" id="RU102079"/>
    </source>
</evidence>
<dbReference type="InterPro" id="IPR001079">
    <property type="entry name" value="Galectin_CRD"/>
</dbReference>
<feature type="domain" description="Galectin" evidence="3">
    <location>
        <begin position="1"/>
        <end position="87"/>
    </location>
</feature>
<dbReference type="GO" id="GO:0030246">
    <property type="term" value="F:carbohydrate binding"/>
    <property type="evidence" value="ECO:0007669"/>
    <property type="project" value="UniProtKB-UniRule"/>
</dbReference>
<dbReference type="InterPro" id="IPR013320">
    <property type="entry name" value="ConA-like_dom_sf"/>
</dbReference>
<evidence type="ECO:0000259" key="3">
    <source>
        <dbReference type="PROSITE" id="PS51304"/>
    </source>
</evidence>
<organism evidence="4 5">
    <name type="scientific">Elysia marginata</name>
    <dbReference type="NCBI Taxonomy" id="1093978"/>
    <lineage>
        <taxon>Eukaryota</taxon>
        <taxon>Metazoa</taxon>
        <taxon>Spiralia</taxon>
        <taxon>Lophotrochozoa</taxon>
        <taxon>Mollusca</taxon>
        <taxon>Gastropoda</taxon>
        <taxon>Heterobranchia</taxon>
        <taxon>Euthyneura</taxon>
        <taxon>Panpulmonata</taxon>
        <taxon>Sacoglossa</taxon>
        <taxon>Placobranchoidea</taxon>
        <taxon>Plakobranchidae</taxon>
        <taxon>Elysia</taxon>
    </lineage>
</organism>
<dbReference type="SUPFAM" id="SSF49899">
    <property type="entry name" value="Concanavalin A-like lectins/glucanases"/>
    <property type="match status" value="1"/>
</dbReference>
<dbReference type="Pfam" id="PF00337">
    <property type="entry name" value="Gal-bind_lectin"/>
    <property type="match status" value="1"/>
</dbReference>
<dbReference type="PROSITE" id="PS51304">
    <property type="entry name" value="GALECTIN"/>
    <property type="match status" value="1"/>
</dbReference>
<dbReference type="Proteomes" id="UP000762676">
    <property type="component" value="Unassembled WGS sequence"/>
</dbReference>
<protein>
    <recommendedName>
        <fullName evidence="2">Galectin</fullName>
    </recommendedName>
</protein>
<evidence type="ECO:0000313" key="5">
    <source>
        <dbReference type="Proteomes" id="UP000762676"/>
    </source>
</evidence>
<accession>A0AAV4FPF3</accession>
<dbReference type="AlphaFoldDB" id="A0AAV4FPF3"/>
<evidence type="ECO:0000313" key="4">
    <source>
        <dbReference type="EMBL" id="GFR75207.1"/>
    </source>
</evidence>